<dbReference type="Proteomes" id="UP000605259">
    <property type="component" value="Unassembled WGS sequence"/>
</dbReference>
<dbReference type="RefSeq" id="WP_188388533.1">
    <property type="nucleotide sequence ID" value="NZ_BMFK01000001.1"/>
</dbReference>
<gene>
    <name evidence="1" type="primary">yheC</name>
    <name evidence="1" type="ORF">GCM10007140_23620</name>
</gene>
<comment type="caution">
    <text evidence="1">The sequence shown here is derived from an EMBL/GenBank/DDBJ whole genome shotgun (WGS) entry which is preliminary data.</text>
</comment>
<dbReference type="Gene3D" id="3.30.470.20">
    <property type="entry name" value="ATP-grasp fold, B domain"/>
    <property type="match status" value="1"/>
</dbReference>
<accession>A0A917ES79</accession>
<keyword evidence="2" id="KW-1185">Reference proteome</keyword>
<dbReference type="AlphaFoldDB" id="A0A917ES79"/>
<reference evidence="1" key="2">
    <citation type="submission" date="2020-09" db="EMBL/GenBank/DDBJ databases">
        <authorList>
            <person name="Sun Q."/>
            <person name="Zhou Y."/>
        </authorList>
    </citation>
    <scope>NUCLEOTIDE SEQUENCE</scope>
    <source>
        <strain evidence="1">CGMCC 1.12698</strain>
    </source>
</reference>
<dbReference type="InterPro" id="IPR026838">
    <property type="entry name" value="YheC/D"/>
</dbReference>
<evidence type="ECO:0000313" key="1">
    <source>
        <dbReference type="EMBL" id="GGE72986.1"/>
    </source>
</evidence>
<dbReference type="Pfam" id="PF14398">
    <property type="entry name" value="ATPgrasp_YheCD"/>
    <property type="match status" value="1"/>
</dbReference>
<sequence length="357" mass="41235">MLTLGILSFDISKEQEYFTEIARRAGNYNMEVVCFSPSNIEPSTEMVTGLAFDDSKDKWKEKSFPIPSYLYDRCFYTKPITKRHKPIVEWLKKRPNTFFLGYGLPDKLHIHHLISEHELLKAYLPKTTLVDTPQTILTTLQKKKKLLLKPASGAGGRGIYLFTFKKGNIHVHTQKGEELITKTFEEKAFIRFLTVLLKKRTYITQPFLSLQDVTNCPFDLRLFLQKNKHGKWITRGVGVRKGKEDHLVSNLSAGASIIPYKEWKRQYTPREVLLIEDAIQTISRILPLHLENTSSPLFELGIDIGIDQKCAIWLLDINSKPGRKVLLTINPPIKEELYHAPLQYCSFLAYLNAKERR</sequence>
<name>A0A917ES79_9BACI</name>
<reference evidence="1" key="1">
    <citation type="journal article" date="2014" name="Int. J. Syst. Evol. Microbiol.">
        <title>Complete genome sequence of Corynebacterium casei LMG S-19264T (=DSM 44701T), isolated from a smear-ripened cheese.</title>
        <authorList>
            <consortium name="US DOE Joint Genome Institute (JGI-PGF)"/>
            <person name="Walter F."/>
            <person name="Albersmeier A."/>
            <person name="Kalinowski J."/>
            <person name="Ruckert C."/>
        </authorList>
    </citation>
    <scope>NUCLEOTIDE SEQUENCE</scope>
    <source>
        <strain evidence="1">CGMCC 1.12698</strain>
    </source>
</reference>
<protein>
    <submittedName>
        <fullName evidence="1">Endospore coat-associated protein YheC</fullName>
    </submittedName>
</protein>
<proteinExistence type="predicted"/>
<dbReference type="EMBL" id="BMFK01000001">
    <property type="protein sequence ID" value="GGE72986.1"/>
    <property type="molecule type" value="Genomic_DNA"/>
</dbReference>
<organism evidence="1 2">
    <name type="scientific">Priestia taiwanensis</name>
    <dbReference type="NCBI Taxonomy" id="1347902"/>
    <lineage>
        <taxon>Bacteria</taxon>
        <taxon>Bacillati</taxon>
        <taxon>Bacillota</taxon>
        <taxon>Bacilli</taxon>
        <taxon>Bacillales</taxon>
        <taxon>Bacillaceae</taxon>
        <taxon>Priestia</taxon>
    </lineage>
</organism>
<evidence type="ECO:0000313" key="2">
    <source>
        <dbReference type="Proteomes" id="UP000605259"/>
    </source>
</evidence>
<dbReference type="SUPFAM" id="SSF56059">
    <property type="entry name" value="Glutathione synthetase ATP-binding domain-like"/>
    <property type="match status" value="1"/>
</dbReference>